<evidence type="ECO:0000313" key="5">
    <source>
        <dbReference type="EMBL" id="AIQ63719.1"/>
    </source>
</evidence>
<dbReference type="RefSeq" id="WP_038695460.1">
    <property type="nucleotide sequence ID" value="NZ_CP009286.1"/>
</dbReference>
<dbReference type="OrthoDB" id="9803916at2"/>
<evidence type="ECO:0000259" key="4">
    <source>
        <dbReference type="SMART" id="SM00849"/>
    </source>
</evidence>
<organism evidence="5 6">
    <name type="scientific">Paenibacillus stellifer</name>
    <dbReference type="NCBI Taxonomy" id="169760"/>
    <lineage>
        <taxon>Bacteria</taxon>
        <taxon>Bacillati</taxon>
        <taxon>Bacillota</taxon>
        <taxon>Bacilli</taxon>
        <taxon>Bacillales</taxon>
        <taxon>Paenibacillaceae</taxon>
        <taxon>Paenibacillus</taxon>
    </lineage>
</organism>
<dbReference type="Proteomes" id="UP000029507">
    <property type="component" value="Chromosome"/>
</dbReference>
<keyword evidence="6" id="KW-1185">Reference proteome</keyword>
<comment type="function">
    <text evidence="2">Counteracts the endogenous Pycsar antiviral defense system. Phosphodiesterase that enables metal-dependent hydrolysis of host cyclic nucleotide Pycsar defense signals such as cCMP and cUMP.</text>
</comment>
<gene>
    <name evidence="5" type="ORF">PSTEL_12135</name>
</gene>
<dbReference type="STRING" id="169760.PSTEL_12135"/>
<evidence type="ECO:0000256" key="1">
    <source>
        <dbReference type="ARBA" id="ARBA00034221"/>
    </source>
</evidence>
<dbReference type="GO" id="GO:0046872">
    <property type="term" value="F:metal ion binding"/>
    <property type="evidence" value="ECO:0007669"/>
    <property type="project" value="UniProtKB-KW"/>
</dbReference>
<dbReference type="AlphaFoldDB" id="A0A089N4P1"/>
<sequence>MTLQLQMLGTGSAFAKNYYNNNALLITPDYTLLVDCGFTGPLAMYDLGRSFEEVDAVLVTHIHADHIGGLEELAFSLRSRGARKMTLLLAEALIDPLWEHTLMGSMYQEGKITRLEDIFDVRPIVPDMPCRLSRDLTVNLIQTPHIPGKLSYSLLLNDDIFYSADMTFEPELLTNLVRNQGCRLIFHDCQLEGPGVVHTTLEELKSLPEDVRSVISLMHYGDEKPDYVGRTDGMPFLEQHVVYPLQG</sequence>
<comment type="catalytic activity">
    <reaction evidence="3">
        <text>3',5'-cyclic UMP + H2O = UMP + H(+)</text>
        <dbReference type="Rhea" id="RHEA:70575"/>
        <dbReference type="ChEBI" id="CHEBI:15377"/>
        <dbReference type="ChEBI" id="CHEBI:15378"/>
        <dbReference type="ChEBI" id="CHEBI:57865"/>
        <dbReference type="ChEBI" id="CHEBI:184387"/>
    </reaction>
    <physiologicalReaction direction="left-to-right" evidence="3">
        <dbReference type="Rhea" id="RHEA:70576"/>
    </physiologicalReaction>
</comment>
<dbReference type="Pfam" id="PF23023">
    <property type="entry name" value="Anti-Pycsar_Apyc1"/>
    <property type="match status" value="1"/>
</dbReference>
<dbReference type="EMBL" id="CP009286">
    <property type="protein sequence ID" value="AIQ63719.1"/>
    <property type="molecule type" value="Genomic_DNA"/>
</dbReference>
<dbReference type="PANTHER" id="PTHR42663:SF6">
    <property type="entry name" value="HYDROLASE C777.06C-RELATED"/>
    <property type="match status" value="1"/>
</dbReference>
<dbReference type="PANTHER" id="PTHR42663">
    <property type="entry name" value="HYDROLASE C777.06C-RELATED-RELATED"/>
    <property type="match status" value="1"/>
</dbReference>
<dbReference type="HOGENOM" id="CLU_096503_1_0_9"/>
<dbReference type="SUPFAM" id="SSF56281">
    <property type="entry name" value="Metallo-hydrolase/oxidoreductase"/>
    <property type="match status" value="1"/>
</dbReference>
<evidence type="ECO:0000256" key="3">
    <source>
        <dbReference type="ARBA" id="ARBA00048505"/>
    </source>
</evidence>
<dbReference type="Gene3D" id="3.60.15.10">
    <property type="entry name" value="Ribonuclease Z/Hydroxyacylglutathione hydrolase-like"/>
    <property type="match status" value="1"/>
</dbReference>
<protein>
    <submittedName>
        <fullName evidence="5">Beta-lactamase</fullName>
    </submittedName>
</protein>
<dbReference type="InterPro" id="IPR036866">
    <property type="entry name" value="RibonucZ/Hydroxyglut_hydro"/>
</dbReference>
<dbReference type="InterPro" id="IPR001279">
    <property type="entry name" value="Metallo-B-lactamas"/>
</dbReference>
<dbReference type="SMART" id="SM00849">
    <property type="entry name" value="Lactamase_B"/>
    <property type="match status" value="1"/>
</dbReference>
<feature type="domain" description="Metallo-beta-lactamase" evidence="4">
    <location>
        <begin position="19"/>
        <end position="219"/>
    </location>
</feature>
<accession>A0A089N4P1</accession>
<reference evidence="5 6" key="1">
    <citation type="submission" date="2014-08" db="EMBL/GenBank/DDBJ databases">
        <title>Comparative genomics of the Paenibacillus odorifer group.</title>
        <authorList>
            <person name="den Bakker H.C."/>
            <person name="Tsai Y.-C."/>
            <person name="Martin N."/>
            <person name="Korlach J."/>
            <person name="Wiedmann M."/>
        </authorList>
    </citation>
    <scope>NUCLEOTIDE SEQUENCE [LARGE SCALE GENOMIC DNA]</scope>
    <source>
        <strain evidence="5 6">DSM 14472</strain>
    </source>
</reference>
<name>A0A089N4P1_9BACL</name>
<evidence type="ECO:0000313" key="6">
    <source>
        <dbReference type="Proteomes" id="UP000029507"/>
    </source>
</evidence>
<comment type="catalytic activity">
    <reaction evidence="1">
        <text>3',5'-cyclic CMP + H2O = CMP + H(+)</text>
        <dbReference type="Rhea" id="RHEA:72675"/>
        <dbReference type="ChEBI" id="CHEBI:15377"/>
        <dbReference type="ChEBI" id="CHEBI:15378"/>
        <dbReference type="ChEBI" id="CHEBI:58003"/>
        <dbReference type="ChEBI" id="CHEBI:60377"/>
    </reaction>
    <physiologicalReaction direction="left-to-right" evidence="1">
        <dbReference type="Rhea" id="RHEA:72676"/>
    </physiologicalReaction>
</comment>
<proteinExistence type="predicted"/>
<evidence type="ECO:0000256" key="2">
    <source>
        <dbReference type="ARBA" id="ARBA00034301"/>
    </source>
</evidence>
<dbReference type="KEGG" id="pste:PSTEL_12135"/>
<dbReference type="GO" id="GO:0016787">
    <property type="term" value="F:hydrolase activity"/>
    <property type="evidence" value="ECO:0007669"/>
    <property type="project" value="UniProtKB-KW"/>
</dbReference>